<proteinExistence type="predicted"/>
<protein>
    <submittedName>
        <fullName evidence="1">Uncharacterized protein</fullName>
    </submittedName>
</protein>
<evidence type="ECO:0000313" key="1">
    <source>
        <dbReference type="EMBL" id="JAH96347.1"/>
    </source>
</evidence>
<dbReference type="EMBL" id="GBXM01012230">
    <property type="protein sequence ID" value="JAH96347.1"/>
    <property type="molecule type" value="Transcribed_RNA"/>
</dbReference>
<reference evidence="1" key="2">
    <citation type="journal article" date="2015" name="Fish Shellfish Immunol.">
        <title>Early steps in the European eel (Anguilla anguilla)-Vibrio vulnificus interaction in the gills: Role of the RtxA13 toxin.</title>
        <authorList>
            <person name="Callol A."/>
            <person name="Pajuelo D."/>
            <person name="Ebbesson L."/>
            <person name="Teles M."/>
            <person name="MacKenzie S."/>
            <person name="Amaro C."/>
        </authorList>
    </citation>
    <scope>NUCLEOTIDE SEQUENCE</scope>
</reference>
<name>A0A0E9X0V4_ANGAN</name>
<sequence>MSFCEGNLLGMVCLLQNMVYIRVRQPQSWGARDVPGFCSTQTHKYITVLSGLMNPCDCVLEVLRLRLFRLRLLIILKTS</sequence>
<reference evidence="1" key="1">
    <citation type="submission" date="2014-11" db="EMBL/GenBank/DDBJ databases">
        <authorList>
            <person name="Amaro Gonzalez C."/>
        </authorList>
    </citation>
    <scope>NUCLEOTIDE SEQUENCE</scope>
</reference>
<dbReference type="AlphaFoldDB" id="A0A0E9X0V4"/>
<accession>A0A0E9X0V4</accession>
<organism evidence="1">
    <name type="scientific">Anguilla anguilla</name>
    <name type="common">European freshwater eel</name>
    <name type="synonym">Muraena anguilla</name>
    <dbReference type="NCBI Taxonomy" id="7936"/>
    <lineage>
        <taxon>Eukaryota</taxon>
        <taxon>Metazoa</taxon>
        <taxon>Chordata</taxon>
        <taxon>Craniata</taxon>
        <taxon>Vertebrata</taxon>
        <taxon>Euteleostomi</taxon>
        <taxon>Actinopterygii</taxon>
        <taxon>Neopterygii</taxon>
        <taxon>Teleostei</taxon>
        <taxon>Anguilliformes</taxon>
        <taxon>Anguillidae</taxon>
        <taxon>Anguilla</taxon>
    </lineage>
</organism>